<feature type="active site" evidence="10 11">
    <location>
        <position position="185"/>
    </location>
</feature>
<dbReference type="InterPro" id="IPR029062">
    <property type="entry name" value="Class_I_gatase-like"/>
</dbReference>
<evidence type="ECO:0000313" key="13">
    <source>
        <dbReference type="EMBL" id="KAA0258893.1"/>
    </source>
</evidence>
<dbReference type="SUPFAM" id="SSF52317">
    <property type="entry name" value="Class I glutamine amidotransferase-like"/>
    <property type="match status" value="1"/>
</dbReference>
<comment type="catalytic activity">
    <reaction evidence="8 10">
        <text>5-[(5-phospho-1-deoxy-D-ribulos-1-ylimino)methylamino]-1-(5-phospho-beta-D-ribosyl)imidazole-4-carboxamide + L-glutamine = D-erythro-1-(imidazol-4-yl)glycerol 3-phosphate + 5-amino-1-(5-phospho-beta-D-ribosyl)imidazole-4-carboxamide + L-glutamate + H(+)</text>
        <dbReference type="Rhea" id="RHEA:24793"/>
        <dbReference type="ChEBI" id="CHEBI:15378"/>
        <dbReference type="ChEBI" id="CHEBI:29985"/>
        <dbReference type="ChEBI" id="CHEBI:58278"/>
        <dbReference type="ChEBI" id="CHEBI:58359"/>
        <dbReference type="ChEBI" id="CHEBI:58475"/>
        <dbReference type="ChEBI" id="CHEBI:58525"/>
        <dbReference type="EC" id="4.3.2.10"/>
    </reaction>
</comment>
<dbReference type="OrthoDB" id="9807137at2"/>
<comment type="function">
    <text evidence="10">IGPS catalyzes the conversion of PRFAR and glutamine to IGP, AICAR and glutamate. The HisH subunit catalyzes the hydrolysis of glutamine to glutamate and ammonia as part of the synthesis of IGP and AICAR. The resulting ammonia molecule is channeled to the active site of HisF.</text>
</comment>
<dbReference type="EC" id="4.3.2.10" evidence="10"/>
<comment type="catalytic activity">
    <reaction evidence="9 10">
        <text>L-glutamine + H2O = L-glutamate + NH4(+)</text>
        <dbReference type="Rhea" id="RHEA:15889"/>
        <dbReference type="ChEBI" id="CHEBI:15377"/>
        <dbReference type="ChEBI" id="CHEBI:28938"/>
        <dbReference type="ChEBI" id="CHEBI:29985"/>
        <dbReference type="ChEBI" id="CHEBI:58359"/>
        <dbReference type="EC" id="3.5.1.2"/>
    </reaction>
</comment>
<dbReference type="Pfam" id="PF00117">
    <property type="entry name" value="GATase"/>
    <property type="match status" value="1"/>
</dbReference>
<dbReference type="PIRSF" id="PIRSF000495">
    <property type="entry name" value="Amidotransf_hisH"/>
    <property type="match status" value="1"/>
</dbReference>
<feature type="domain" description="Glutamine amidotransferase" evidence="12">
    <location>
        <begin position="4"/>
        <end position="200"/>
    </location>
</feature>
<dbReference type="CDD" id="cd01748">
    <property type="entry name" value="GATase1_IGP_Synthase"/>
    <property type="match status" value="1"/>
</dbReference>
<evidence type="ECO:0000256" key="7">
    <source>
        <dbReference type="ARBA" id="ARBA00023239"/>
    </source>
</evidence>
<dbReference type="AlphaFoldDB" id="A0A5A8F659"/>
<protein>
    <recommendedName>
        <fullName evidence="10">Imidazole glycerol phosphate synthase subunit HisH</fullName>
        <ecNumber evidence="10">4.3.2.10</ecNumber>
    </recommendedName>
    <alternativeName>
        <fullName evidence="10">IGP synthase glutaminase subunit</fullName>
        <ecNumber evidence="10">3.5.1.2</ecNumber>
    </alternativeName>
    <alternativeName>
        <fullName evidence="10">IGP synthase subunit HisH</fullName>
    </alternativeName>
    <alternativeName>
        <fullName evidence="10">ImGP synthase subunit HisH</fullName>
        <shortName evidence="10">IGPS subunit HisH</shortName>
    </alternativeName>
</protein>
<sequence length="205" mass="22757">MIAIIDYGAGNIRSVQKAFEFVGFEAVVTSQKEAIDNASHLVLPGVGAFGDCLKGIVNLGLVEVIHENIRKGKPFLGICVGMQLLFEKSFEFGIHDGFGYFKGSIKRFPEEIVSKGMKIPHMGWNNVNFCSDHPVIKGIENESFFYFVHSYFAPVVEGETIGVCEYGVEFSAIVGRDNVIATQFHPEKSHMNGLKIIKNFGEWKC</sequence>
<evidence type="ECO:0000259" key="12">
    <source>
        <dbReference type="Pfam" id="PF00117"/>
    </source>
</evidence>
<reference evidence="13 14" key="1">
    <citation type="submission" date="2019-06" db="EMBL/GenBank/DDBJ databases">
        <title>Genomic insights into carbon and energy metabolism of Deferribacter autotrophicus revealed new metabolic traits in the phylum Deferribacteres.</title>
        <authorList>
            <person name="Slobodkin A.I."/>
            <person name="Slobodkina G.B."/>
            <person name="Allioux M."/>
            <person name="Alain K."/>
            <person name="Jebbar M."/>
            <person name="Shadrin V."/>
            <person name="Kublanov I.V."/>
            <person name="Toshchakov S.V."/>
            <person name="Bonch-Osmolovskaya E.A."/>
        </authorList>
    </citation>
    <scope>NUCLEOTIDE SEQUENCE [LARGE SCALE GENOMIC DNA]</scope>
    <source>
        <strain evidence="13 14">SL50</strain>
    </source>
</reference>
<dbReference type="GO" id="GO:0005737">
    <property type="term" value="C:cytoplasm"/>
    <property type="evidence" value="ECO:0007669"/>
    <property type="project" value="UniProtKB-SubCell"/>
</dbReference>
<dbReference type="InterPro" id="IPR017926">
    <property type="entry name" value="GATASE"/>
</dbReference>
<dbReference type="GO" id="GO:0000105">
    <property type="term" value="P:L-histidine biosynthetic process"/>
    <property type="evidence" value="ECO:0007669"/>
    <property type="project" value="UniProtKB-UniRule"/>
</dbReference>
<organism evidence="13 14">
    <name type="scientific">Deferribacter autotrophicus</name>
    <dbReference type="NCBI Taxonomy" id="500465"/>
    <lineage>
        <taxon>Bacteria</taxon>
        <taxon>Pseudomonadati</taxon>
        <taxon>Deferribacterota</taxon>
        <taxon>Deferribacteres</taxon>
        <taxon>Deferribacterales</taxon>
        <taxon>Deferribacteraceae</taxon>
        <taxon>Deferribacter</taxon>
    </lineage>
</organism>
<dbReference type="GO" id="GO:0004359">
    <property type="term" value="F:glutaminase activity"/>
    <property type="evidence" value="ECO:0007669"/>
    <property type="project" value="UniProtKB-EC"/>
</dbReference>
<evidence type="ECO:0000256" key="8">
    <source>
        <dbReference type="ARBA" id="ARBA00047838"/>
    </source>
</evidence>
<keyword evidence="5 10" id="KW-0315">Glutamine amidotransferase</keyword>
<evidence type="ECO:0000256" key="9">
    <source>
        <dbReference type="ARBA" id="ARBA00049534"/>
    </source>
</evidence>
<dbReference type="EMBL" id="VFJB01000003">
    <property type="protein sequence ID" value="KAA0258893.1"/>
    <property type="molecule type" value="Genomic_DNA"/>
</dbReference>
<keyword evidence="14" id="KW-1185">Reference proteome</keyword>
<evidence type="ECO:0000256" key="4">
    <source>
        <dbReference type="ARBA" id="ARBA00022801"/>
    </source>
</evidence>
<evidence type="ECO:0000256" key="6">
    <source>
        <dbReference type="ARBA" id="ARBA00023102"/>
    </source>
</evidence>
<keyword evidence="4 10" id="KW-0378">Hydrolase</keyword>
<feature type="active site" evidence="10 11">
    <location>
        <position position="187"/>
    </location>
</feature>
<evidence type="ECO:0000256" key="5">
    <source>
        <dbReference type="ARBA" id="ARBA00022962"/>
    </source>
</evidence>
<evidence type="ECO:0000256" key="3">
    <source>
        <dbReference type="ARBA" id="ARBA00022605"/>
    </source>
</evidence>
<dbReference type="HAMAP" id="MF_00278">
    <property type="entry name" value="HisH"/>
    <property type="match status" value="1"/>
</dbReference>
<dbReference type="PANTHER" id="PTHR42701">
    <property type="entry name" value="IMIDAZOLE GLYCEROL PHOSPHATE SYNTHASE SUBUNIT HISH"/>
    <property type="match status" value="1"/>
</dbReference>
<comment type="subcellular location">
    <subcellularLocation>
        <location evidence="10">Cytoplasm</location>
    </subcellularLocation>
</comment>
<gene>
    <name evidence="10 13" type="primary">hisH</name>
    <name evidence="13" type="ORF">FHQ18_02810</name>
</gene>
<comment type="pathway">
    <text evidence="1 10">Amino-acid biosynthesis; L-histidine biosynthesis; L-histidine from 5-phospho-alpha-D-ribose 1-diphosphate: step 5/9.</text>
</comment>
<dbReference type="Gene3D" id="3.40.50.880">
    <property type="match status" value="1"/>
</dbReference>
<keyword evidence="3 10" id="KW-0028">Amino-acid biosynthesis</keyword>
<dbReference type="Proteomes" id="UP000322876">
    <property type="component" value="Unassembled WGS sequence"/>
</dbReference>
<feature type="active site" description="Nucleophile" evidence="10 11">
    <location>
        <position position="79"/>
    </location>
</feature>
<evidence type="ECO:0000256" key="1">
    <source>
        <dbReference type="ARBA" id="ARBA00005091"/>
    </source>
</evidence>
<dbReference type="NCBIfam" id="TIGR01855">
    <property type="entry name" value="IMP_synth_hisH"/>
    <property type="match status" value="1"/>
</dbReference>
<name>A0A5A8F659_9BACT</name>
<keyword evidence="6 10" id="KW-0368">Histidine biosynthesis</keyword>
<dbReference type="EC" id="3.5.1.2" evidence="10"/>
<dbReference type="InterPro" id="IPR010139">
    <property type="entry name" value="Imidazole-glycPsynth_HisH"/>
</dbReference>
<evidence type="ECO:0000313" key="14">
    <source>
        <dbReference type="Proteomes" id="UP000322876"/>
    </source>
</evidence>
<dbReference type="GO" id="GO:0000107">
    <property type="term" value="F:imidazoleglycerol-phosphate synthase activity"/>
    <property type="evidence" value="ECO:0007669"/>
    <property type="project" value="UniProtKB-UniRule"/>
</dbReference>
<accession>A0A5A8F659</accession>
<keyword evidence="7 10" id="KW-0456">Lyase</keyword>
<evidence type="ECO:0000256" key="11">
    <source>
        <dbReference type="PIRSR" id="PIRSR000495-1"/>
    </source>
</evidence>
<dbReference type="PANTHER" id="PTHR42701:SF1">
    <property type="entry name" value="IMIDAZOLE GLYCEROL PHOSPHATE SYNTHASE SUBUNIT HISH"/>
    <property type="match status" value="1"/>
</dbReference>
<evidence type="ECO:0000256" key="10">
    <source>
        <dbReference type="HAMAP-Rule" id="MF_00278"/>
    </source>
</evidence>
<dbReference type="RefSeq" id="WP_149265653.1">
    <property type="nucleotide sequence ID" value="NZ_VFJB01000003.1"/>
</dbReference>
<dbReference type="PROSITE" id="PS51273">
    <property type="entry name" value="GATASE_TYPE_1"/>
    <property type="match status" value="1"/>
</dbReference>
<comment type="subunit">
    <text evidence="2 10">Heterodimer of HisH and HisF.</text>
</comment>
<dbReference type="GO" id="GO:0016829">
    <property type="term" value="F:lyase activity"/>
    <property type="evidence" value="ECO:0007669"/>
    <property type="project" value="UniProtKB-KW"/>
</dbReference>
<proteinExistence type="inferred from homology"/>
<keyword evidence="10" id="KW-0963">Cytoplasm</keyword>
<comment type="caution">
    <text evidence="13">The sequence shown here is derived from an EMBL/GenBank/DDBJ whole genome shotgun (WGS) entry which is preliminary data.</text>
</comment>
<dbReference type="UniPathway" id="UPA00031">
    <property type="reaction ID" value="UER00010"/>
</dbReference>
<evidence type="ECO:0000256" key="2">
    <source>
        <dbReference type="ARBA" id="ARBA00011152"/>
    </source>
</evidence>